<dbReference type="EMBL" id="JARPUR010000002">
    <property type="protein sequence ID" value="KAK4882690.1"/>
    <property type="molecule type" value="Genomic_DNA"/>
</dbReference>
<evidence type="ECO:0000313" key="1">
    <source>
        <dbReference type="EMBL" id="KAK4882690.1"/>
    </source>
</evidence>
<name>A0AAN7SS62_9COLE</name>
<comment type="caution">
    <text evidence="1">The sequence shown here is derived from an EMBL/GenBank/DDBJ whole genome shotgun (WGS) entry which is preliminary data.</text>
</comment>
<dbReference type="Gene3D" id="1.10.10.60">
    <property type="entry name" value="Homeodomain-like"/>
    <property type="match status" value="1"/>
</dbReference>
<sequence>MATININVNGSEDLTIVLQDEEFLQTIYDDSSILINVAQQFVQYNVETVEFLGVVGPIKSNISDEVAQPSPQPREDLNESEEKKIWTDANVGMLIELYKKYEDEFKSGIKKTIWNRVTKSLCKVVEVSITWVQCDTKWKGKNSIVLRQDSLYRNDVGQAKGVCKRGKKIEIMKPKELTVGVPLKPDRIKSIKSLFNTHYGEEYKENPDLDYFIKLFECNSDNVADDVLGQHSESEDDEDITI</sequence>
<gene>
    <name evidence="1" type="ORF">RN001_006009</name>
</gene>
<evidence type="ECO:0000313" key="2">
    <source>
        <dbReference type="Proteomes" id="UP001353858"/>
    </source>
</evidence>
<proteinExistence type="predicted"/>
<organism evidence="1 2">
    <name type="scientific">Aquatica leii</name>
    <dbReference type="NCBI Taxonomy" id="1421715"/>
    <lineage>
        <taxon>Eukaryota</taxon>
        <taxon>Metazoa</taxon>
        <taxon>Ecdysozoa</taxon>
        <taxon>Arthropoda</taxon>
        <taxon>Hexapoda</taxon>
        <taxon>Insecta</taxon>
        <taxon>Pterygota</taxon>
        <taxon>Neoptera</taxon>
        <taxon>Endopterygota</taxon>
        <taxon>Coleoptera</taxon>
        <taxon>Polyphaga</taxon>
        <taxon>Elateriformia</taxon>
        <taxon>Elateroidea</taxon>
        <taxon>Lampyridae</taxon>
        <taxon>Luciolinae</taxon>
        <taxon>Aquatica</taxon>
    </lineage>
</organism>
<dbReference type="AlphaFoldDB" id="A0AAN7SS62"/>
<protein>
    <submittedName>
        <fullName evidence="1">Uncharacterized protein</fullName>
    </submittedName>
</protein>
<accession>A0AAN7SS62</accession>
<dbReference type="Proteomes" id="UP001353858">
    <property type="component" value="Unassembled WGS sequence"/>
</dbReference>
<reference evidence="2" key="1">
    <citation type="submission" date="2023-01" db="EMBL/GenBank/DDBJ databases">
        <title>Key to firefly adult light organ development and bioluminescence: homeobox transcription factors regulate luciferase expression and transportation to peroxisome.</title>
        <authorList>
            <person name="Fu X."/>
        </authorList>
    </citation>
    <scope>NUCLEOTIDE SEQUENCE [LARGE SCALE GENOMIC DNA]</scope>
</reference>
<keyword evidence="2" id="KW-1185">Reference proteome</keyword>